<evidence type="ECO:0000313" key="2">
    <source>
        <dbReference type="EMBL" id="CAA9337290.1"/>
    </source>
</evidence>
<reference evidence="2" key="1">
    <citation type="submission" date="2020-02" db="EMBL/GenBank/DDBJ databases">
        <authorList>
            <person name="Meier V. D."/>
        </authorList>
    </citation>
    <scope>NUCLEOTIDE SEQUENCE</scope>
    <source>
        <strain evidence="2">AVDCRST_MAG71</strain>
    </source>
</reference>
<dbReference type="EMBL" id="CADCUA010000482">
    <property type="protein sequence ID" value="CAA9337290.1"/>
    <property type="molecule type" value="Genomic_DNA"/>
</dbReference>
<feature type="non-terminal residue" evidence="2">
    <location>
        <position position="231"/>
    </location>
</feature>
<feature type="non-terminal residue" evidence="2">
    <location>
        <position position="1"/>
    </location>
</feature>
<organism evidence="2">
    <name type="scientific">uncultured Lysobacter sp</name>
    <dbReference type="NCBI Taxonomy" id="271060"/>
    <lineage>
        <taxon>Bacteria</taxon>
        <taxon>Pseudomonadati</taxon>
        <taxon>Pseudomonadota</taxon>
        <taxon>Gammaproteobacteria</taxon>
        <taxon>Lysobacterales</taxon>
        <taxon>Lysobacteraceae</taxon>
        <taxon>Lysobacter</taxon>
        <taxon>environmental samples</taxon>
    </lineage>
</organism>
<dbReference type="AlphaFoldDB" id="A0A6J4LN41"/>
<sequence length="231" mass="24105">ARVFDLPDAARGRRRHRAGDVLAQWRDAQGWRAAPARRSGLSAGDAVHPHQRCAAGGAADHRRPSGDSRVPRLSAGADCDGDLVDVAVGARSRRACALHRACLPGAGGGERAVGRRHPRARRRKERAAVDRVFAGRPAGGALDVAQAQDIDAAADVVAHRALHRNARERRRHAYRVPVDRPAAAAAAGGCRRAALPVVVRAAGHRRRGEAVARSAVSAAYGGSAGAAGHGL</sequence>
<name>A0A6J4LN41_9GAMM</name>
<proteinExistence type="predicted"/>
<accession>A0A6J4LN41</accession>
<feature type="region of interest" description="Disordered" evidence="1">
    <location>
        <begin position="40"/>
        <end position="73"/>
    </location>
</feature>
<gene>
    <name evidence="2" type="ORF">AVDCRST_MAG71-2052</name>
</gene>
<protein>
    <submittedName>
        <fullName evidence="2">Uncharacterized protein</fullName>
    </submittedName>
</protein>
<feature type="compositionally biased region" description="Basic and acidic residues" evidence="1">
    <location>
        <begin position="59"/>
        <end position="70"/>
    </location>
</feature>
<evidence type="ECO:0000256" key="1">
    <source>
        <dbReference type="SAM" id="MobiDB-lite"/>
    </source>
</evidence>